<dbReference type="InterPro" id="IPR004843">
    <property type="entry name" value="Calcineurin-like_PHP"/>
</dbReference>
<dbReference type="Pfam" id="PF00149">
    <property type="entry name" value="Metallophos"/>
    <property type="match status" value="1"/>
</dbReference>
<proteinExistence type="inferred from homology"/>
<keyword evidence="2" id="KW-0378">Hydrolase</keyword>
<name>A0A225NJL2_9RHOB</name>
<feature type="domain" description="Calcineurin-like phosphoesterase" evidence="5">
    <location>
        <begin position="3"/>
        <end position="189"/>
    </location>
</feature>
<dbReference type="Proteomes" id="UP000215377">
    <property type="component" value="Unassembled WGS sequence"/>
</dbReference>
<dbReference type="AlphaFoldDB" id="A0A225NJL2"/>
<protein>
    <submittedName>
        <fullName evidence="6">Phosphodiesterase</fullName>
    </submittedName>
</protein>
<evidence type="ECO:0000313" key="6">
    <source>
        <dbReference type="EMBL" id="OWU72441.1"/>
    </source>
</evidence>
<comment type="similarity">
    <text evidence="4">Belongs to the cyclic nucleotide phosphodiesterase class-III family.</text>
</comment>
<evidence type="ECO:0000256" key="1">
    <source>
        <dbReference type="ARBA" id="ARBA00022723"/>
    </source>
</evidence>
<dbReference type="SUPFAM" id="SSF56300">
    <property type="entry name" value="Metallo-dependent phosphatases"/>
    <property type="match status" value="1"/>
</dbReference>
<evidence type="ECO:0000313" key="7">
    <source>
        <dbReference type="Proteomes" id="UP000215377"/>
    </source>
</evidence>
<comment type="caution">
    <text evidence="6">The sequence shown here is derived from an EMBL/GenBank/DDBJ whole genome shotgun (WGS) entry which is preliminary data.</text>
</comment>
<keyword evidence="3" id="KW-0408">Iron</keyword>
<dbReference type="PANTHER" id="PTHR42988:SF2">
    <property type="entry name" value="CYCLIC NUCLEOTIDE PHOSPHODIESTERASE CBUA0032-RELATED"/>
    <property type="match status" value="1"/>
</dbReference>
<dbReference type="OrthoDB" id="651281at2"/>
<evidence type="ECO:0000256" key="2">
    <source>
        <dbReference type="ARBA" id="ARBA00022801"/>
    </source>
</evidence>
<dbReference type="GO" id="GO:0016787">
    <property type="term" value="F:hydrolase activity"/>
    <property type="evidence" value="ECO:0007669"/>
    <property type="project" value="UniProtKB-KW"/>
</dbReference>
<dbReference type="Gene3D" id="3.60.21.10">
    <property type="match status" value="1"/>
</dbReference>
<gene>
    <name evidence="6" type="ORF">ATO3_15200</name>
</gene>
<dbReference type="EMBL" id="AQQR01000006">
    <property type="protein sequence ID" value="OWU72441.1"/>
    <property type="molecule type" value="Genomic_DNA"/>
</dbReference>
<dbReference type="InterPro" id="IPR029052">
    <property type="entry name" value="Metallo-depent_PP-like"/>
</dbReference>
<reference evidence="6 7" key="1">
    <citation type="submission" date="2013-04" db="EMBL/GenBank/DDBJ databases">
        <title>Oceanicola sp. 22II1-22F33 Genome Sequencing.</title>
        <authorList>
            <person name="Lai Q."/>
            <person name="Li G."/>
            <person name="Shao Z."/>
        </authorList>
    </citation>
    <scope>NUCLEOTIDE SEQUENCE [LARGE SCALE GENOMIC DNA]</scope>
    <source>
        <strain evidence="6 7">22II1-22F33</strain>
    </source>
</reference>
<keyword evidence="1" id="KW-0479">Metal-binding</keyword>
<sequence>MKRLLHLSDLHFGRVRPELLDPLIARVNDLAPDLVAISGDLTQRARDWQFMRARELIDRIESPCLVVPGNHDTPLHRPIERLFFPWRRYRKWISEDLAPEFHEPGWSVIGLNSANPFSWQRGRYSSASLRCVRDGFADSPDTDFRIVVAHHPLDHRPEDEKRLTLGAERARAALAEARTDILLSGHLHSWRVDVFGKGPDDPAVLQVHAGTVLSSRLRGEENDFNLLTVGDGQVQVDRYANRADDSGYDMVRSARFRRNAAGWEQLSNDLAGRA</sequence>
<dbReference type="GO" id="GO:0046872">
    <property type="term" value="F:metal ion binding"/>
    <property type="evidence" value="ECO:0007669"/>
    <property type="project" value="UniProtKB-KW"/>
</dbReference>
<dbReference type="PANTHER" id="PTHR42988">
    <property type="entry name" value="PHOSPHOHYDROLASE"/>
    <property type="match status" value="1"/>
</dbReference>
<evidence type="ECO:0000259" key="5">
    <source>
        <dbReference type="Pfam" id="PF00149"/>
    </source>
</evidence>
<evidence type="ECO:0000256" key="3">
    <source>
        <dbReference type="ARBA" id="ARBA00023004"/>
    </source>
</evidence>
<dbReference type="InterPro" id="IPR050884">
    <property type="entry name" value="CNP_phosphodiesterase-III"/>
</dbReference>
<accession>A0A225NJL2</accession>
<keyword evidence="7" id="KW-1185">Reference proteome</keyword>
<evidence type="ECO:0000256" key="4">
    <source>
        <dbReference type="ARBA" id="ARBA00025742"/>
    </source>
</evidence>
<organism evidence="6 7">
    <name type="scientific">Marinibacterium profundimaris</name>
    <dbReference type="NCBI Taxonomy" id="1679460"/>
    <lineage>
        <taxon>Bacteria</taxon>
        <taxon>Pseudomonadati</taxon>
        <taxon>Pseudomonadota</taxon>
        <taxon>Alphaproteobacteria</taxon>
        <taxon>Rhodobacterales</taxon>
        <taxon>Paracoccaceae</taxon>
        <taxon>Marinibacterium</taxon>
    </lineage>
</organism>